<dbReference type="SUPFAM" id="SSF69322">
    <property type="entry name" value="Tricorn protease domain 2"/>
    <property type="match status" value="1"/>
</dbReference>
<sequence>MKKLWMIIIVSIVLLLGIMAGLSWYFSKDENAEEDAAKQPPLKHAYSVTGEGKTAYVTYDAEGNNVINVYNRKSKENSTVISVNEPVVSLDFSTDGETLYYATNDIISNRTLLSHIYSYHLETQKQTELLQSSSIIMEMKVGSKDNSLLYYRANSYEDMGGITGRVRSDFQAYRLHLNDLYEEQLTSLDGKEIKGIAYTNGEDGAYVSVDNNIIEIPFENPENSETILTETEQVYDLASNRKDGGVIYSMPGKDGPGTYKYELYYRDSNGEKTQLTENDSHTGNPILLNSGDLYYMVDTNFGKGNPSYVMYKQSPWKAGKPEVVRLEN</sequence>
<dbReference type="Gene3D" id="2.120.10.30">
    <property type="entry name" value="TolB, C-terminal domain"/>
    <property type="match status" value="1"/>
</dbReference>
<keyword evidence="1" id="KW-1133">Transmembrane helix</keyword>
<dbReference type="Proteomes" id="UP000198694">
    <property type="component" value="Unassembled WGS sequence"/>
</dbReference>
<keyword evidence="3" id="KW-1185">Reference proteome</keyword>
<evidence type="ECO:0008006" key="4">
    <source>
        <dbReference type="Google" id="ProtNLM"/>
    </source>
</evidence>
<name>A0A1G9C727_9BACI</name>
<dbReference type="STRING" id="407036.SAMN05216243_3271"/>
<feature type="transmembrane region" description="Helical" evidence="1">
    <location>
        <begin position="7"/>
        <end position="26"/>
    </location>
</feature>
<keyword evidence="1" id="KW-0812">Transmembrane</keyword>
<dbReference type="OrthoDB" id="2386786at2"/>
<organism evidence="2 3">
    <name type="scientific">Sediminibacillus albus</name>
    <dbReference type="NCBI Taxonomy" id="407036"/>
    <lineage>
        <taxon>Bacteria</taxon>
        <taxon>Bacillati</taxon>
        <taxon>Bacillota</taxon>
        <taxon>Bacilli</taxon>
        <taxon>Bacillales</taxon>
        <taxon>Bacillaceae</taxon>
        <taxon>Sediminibacillus</taxon>
    </lineage>
</organism>
<gene>
    <name evidence="2" type="ORF">SAMN05216243_3271</name>
</gene>
<dbReference type="InterPro" id="IPR011042">
    <property type="entry name" value="6-blade_b-propeller_TolB-like"/>
</dbReference>
<dbReference type="RefSeq" id="WP_093216444.1">
    <property type="nucleotide sequence ID" value="NZ_FNFL01000007.1"/>
</dbReference>
<evidence type="ECO:0000313" key="2">
    <source>
        <dbReference type="EMBL" id="SDK47175.1"/>
    </source>
</evidence>
<accession>A0A1G9C727</accession>
<protein>
    <recommendedName>
        <fullName evidence="4">DUF5050 domain-containing protein</fullName>
    </recommendedName>
</protein>
<evidence type="ECO:0000313" key="3">
    <source>
        <dbReference type="Proteomes" id="UP000198694"/>
    </source>
</evidence>
<dbReference type="AlphaFoldDB" id="A0A1G9C727"/>
<evidence type="ECO:0000256" key="1">
    <source>
        <dbReference type="SAM" id="Phobius"/>
    </source>
</evidence>
<proteinExistence type="predicted"/>
<reference evidence="2 3" key="1">
    <citation type="submission" date="2016-10" db="EMBL/GenBank/DDBJ databases">
        <authorList>
            <person name="de Groot N.N."/>
        </authorList>
    </citation>
    <scope>NUCLEOTIDE SEQUENCE [LARGE SCALE GENOMIC DNA]</scope>
    <source>
        <strain evidence="2 3">CGMCC 1.6502</strain>
    </source>
</reference>
<dbReference type="EMBL" id="FNFL01000007">
    <property type="protein sequence ID" value="SDK47175.1"/>
    <property type="molecule type" value="Genomic_DNA"/>
</dbReference>
<keyword evidence="1" id="KW-0472">Membrane</keyword>